<gene>
    <name evidence="2" type="ORF">Pla133_06640</name>
</gene>
<dbReference type="RefSeq" id="WP_145062372.1">
    <property type="nucleotide sequence ID" value="NZ_CP036287.1"/>
</dbReference>
<name>A0A518BF36_9BACT</name>
<dbReference type="EMBL" id="CP036287">
    <property type="protein sequence ID" value="QDU65599.1"/>
    <property type="molecule type" value="Genomic_DNA"/>
</dbReference>
<evidence type="ECO:0000313" key="3">
    <source>
        <dbReference type="Proteomes" id="UP000316921"/>
    </source>
</evidence>
<accession>A0A518BF36</accession>
<reference evidence="2 3" key="1">
    <citation type="submission" date="2019-02" db="EMBL/GenBank/DDBJ databases">
        <title>Deep-cultivation of Planctomycetes and their phenomic and genomic characterization uncovers novel biology.</title>
        <authorList>
            <person name="Wiegand S."/>
            <person name="Jogler M."/>
            <person name="Boedeker C."/>
            <person name="Pinto D."/>
            <person name="Vollmers J."/>
            <person name="Rivas-Marin E."/>
            <person name="Kohn T."/>
            <person name="Peeters S.H."/>
            <person name="Heuer A."/>
            <person name="Rast P."/>
            <person name="Oberbeckmann S."/>
            <person name="Bunk B."/>
            <person name="Jeske O."/>
            <person name="Meyerdierks A."/>
            <person name="Storesund J.E."/>
            <person name="Kallscheuer N."/>
            <person name="Luecker S."/>
            <person name="Lage O.M."/>
            <person name="Pohl T."/>
            <person name="Merkel B.J."/>
            <person name="Hornburger P."/>
            <person name="Mueller R.-W."/>
            <person name="Bruemmer F."/>
            <person name="Labrenz M."/>
            <person name="Spormann A.M."/>
            <person name="Op den Camp H."/>
            <person name="Overmann J."/>
            <person name="Amann R."/>
            <person name="Jetten M.S.M."/>
            <person name="Mascher T."/>
            <person name="Medema M.H."/>
            <person name="Devos D.P."/>
            <person name="Kaster A.-K."/>
            <person name="Ovreas L."/>
            <person name="Rohde M."/>
            <person name="Galperin M.Y."/>
            <person name="Jogler C."/>
        </authorList>
    </citation>
    <scope>NUCLEOTIDE SEQUENCE [LARGE SCALE GENOMIC DNA]</scope>
    <source>
        <strain evidence="2 3">Pla133</strain>
    </source>
</reference>
<evidence type="ECO:0000313" key="2">
    <source>
        <dbReference type="EMBL" id="QDU65599.1"/>
    </source>
</evidence>
<keyword evidence="3" id="KW-1185">Reference proteome</keyword>
<protein>
    <submittedName>
        <fullName evidence="2">Uncharacterized protein</fullName>
    </submittedName>
</protein>
<organism evidence="2 3">
    <name type="scientific">Engelhardtia mirabilis</name>
    <dbReference type="NCBI Taxonomy" id="2528011"/>
    <lineage>
        <taxon>Bacteria</taxon>
        <taxon>Pseudomonadati</taxon>
        <taxon>Planctomycetota</taxon>
        <taxon>Planctomycetia</taxon>
        <taxon>Planctomycetia incertae sedis</taxon>
        <taxon>Engelhardtia</taxon>
    </lineage>
</organism>
<dbReference type="Proteomes" id="UP000316921">
    <property type="component" value="Chromosome"/>
</dbReference>
<feature type="region of interest" description="Disordered" evidence="1">
    <location>
        <begin position="406"/>
        <end position="433"/>
    </location>
</feature>
<dbReference type="AlphaFoldDB" id="A0A518BF36"/>
<dbReference type="KEGG" id="pbap:Pla133_06640"/>
<sequence>MTSDQSDADSIPALLDEILGDAGRTPLPGAAPVVALSEEDDPASVAAIEALALARIELRRRGVDHGTWVTLPSELEPAGRLPRPSQLRKRWREARPFVLRGALAEELPLARNELHAGLRRGQKVSSPQDLEAELRRSLGGRAARFEVIGAADELYDPERDLARVLVRDTQGGFDDLWVKTGRLSTYPEDTSLRLRFAFGAEREDDASDDEPRHRATAALGRAAIPELRLVGPGSALIERASEAADESLQATGAIAYWNAPEGGALFHHDAFSGDDSQGQRGVLYTQLVGRTAWLAISSADLVRRLEEFLADEEEPELADLATLAADQGAARAELALPGCGRFGPVVDGWPAFTAFLADSGHAAVLEPGDAIVLPNQGLGSTALHSVFCASPRTTYGLSVALRRDSRPHNRVRGQKMSGRTLRSGPGRRFDLRS</sequence>
<evidence type="ECO:0000256" key="1">
    <source>
        <dbReference type="SAM" id="MobiDB-lite"/>
    </source>
</evidence>
<proteinExistence type="predicted"/>